<feature type="region of interest" description="Disordered" evidence="3">
    <location>
        <begin position="585"/>
        <end position="607"/>
    </location>
</feature>
<organism evidence="5 6">
    <name type="scientific">Zizania palustris</name>
    <name type="common">Northern wild rice</name>
    <dbReference type="NCBI Taxonomy" id="103762"/>
    <lineage>
        <taxon>Eukaryota</taxon>
        <taxon>Viridiplantae</taxon>
        <taxon>Streptophyta</taxon>
        <taxon>Embryophyta</taxon>
        <taxon>Tracheophyta</taxon>
        <taxon>Spermatophyta</taxon>
        <taxon>Magnoliopsida</taxon>
        <taxon>Liliopsida</taxon>
        <taxon>Poales</taxon>
        <taxon>Poaceae</taxon>
        <taxon>BOP clade</taxon>
        <taxon>Oryzoideae</taxon>
        <taxon>Oryzeae</taxon>
        <taxon>Zizaniinae</taxon>
        <taxon>Zizania</taxon>
    </lineage>
</organism>
<dbReference type="PANTHER" id="PTHR46196:SF4">
    <property type="entry name" value="TRANSCRIPTION FACTOR LHW"/>
    <property type="match status" value="1"/>
</dbReference>
<keyword evidence="6" id="KW-1185">Reference proteome</keyword>
<reference evidence="5" key="1">
    <citation type="journal article" date="2021" name="bioRxiv">
        <title>Whole Genome Assembly and Annotation of Northern Wild Rice, Zizania palustris L., Supports a Whole Genome Duplication in the Zizania Genus.</title>
        <authorList>
            <person name="Haas M."/>
            <person name="Kono T."/>
            <person name="Macchietto M."/>
            <person name="Millas R."/>
            <person name="McGilp L."/>
            <person name="Shao M."/>
            <person name="Duquette J."/>
            <person name="Hirsch C.N."/>
            <person name="Kimball J."/>
        </authorList>
    </citation>
    <scope>NUCLEOTIDE SEQUENCE</scope>
    <source>
        <tissue evidence="5">Fresh leaf tissue</tissue>
    </source>
</reference>
<dbReference type="Pfam" id="PF23176">
    <property type="entry name" value="bHLH_LHW"/>
    <property type="match status" value="1"/>
</dbReference>
<protein>
    <recommendedName>
        <fullName evidence="4">BHLH domain-containing protein</fullName>
    </recommendedName>
</protein>
<dbReference type="GO" id="GO:0003700">
    <property type="term" value="F:DNA-binding transcription factor activity"/>
    <property type="evidence" value="ECO:0007669"/>
    <property type="project" value="InterPro"/>
</dbReference>
<proteinExistence type="predicted"/>
<gene>
    <name evidence="5" type="ORF">GUJ93_ZPchr0007g5023</name>
</gene>
<sequence length="722" mass="78878">MAQQVHVVGEGVIGQAALTGLHRWILHDSLDECGEEDEVLLEMKDQFFAGIQTVAVIPVLPQGVVQLGSTKMVMEEAAFIDHVKSLFCQLGSSTAVVPCSSFLQDLVRKTSFQKSLGVHSSSRLGDLHGDGNTFNGHEINHHFSHQMSQASTIQSFHPVQQFYAGPTFCHPVTIASGCDLFQPLVQPDHGFNIILNNQSVDNKSTVLPKKNVSYSETSNDAFSDASNSLNEPNISISDRREFVSIEHHGSCHNGDMEMEKDCTASASCTSEESILNKVGALLGQDHLVDYQTSNATSVNRKFQTMSIADNTKFQCDSYVIPDAALVCSRQYSNCFQSFLGTIQGSSPVNSNAIHEDTSHNVLSGGNNSCPLENKVDTNSNDLPEHMVPPIPLELTGRNDLFDVLQLQQKSSGSNGTEVNNCQSMPYSSEQAVKSLIGCVDDDFTGLITEADQDQLLDAIVSKIITGHNQNVDTSVSCSTSVASFNGPLHSNCQPYTTVSSSGQTFCNLTSVSPVTIQTEVPAASFRQSSSSIDKSEECSQRQKSYKSQIRLWVENNHSVGSDSLSTGQSSDGLSAGKCITIDEIGKSNKKRTRQGESPKPRPKDRQMIQDRIKELREIVPNSAKCSIDTLLEKTVKHMLFLQNVAKHADKLKESGEPKVCFMLVPILSYVSLVCMNKKNTLVNDNRHLVINRSIKTSSEVTNSYFIVGLGQRGNFSCYLIVN</sequence>
<evidence type="ECO:0000256" key="3">
    <source>
        <dbReference type="SAM" id="MobiDB-lite"/>
    </source>
</evidence>
<dbReference type="PROSITE" id="PS50888">
    <property type="entry name" value="BHLH"/>
    <property type="match status" value="1"/>
</dbReference>
<dbReference type="GO" id="GO:0046983">
    <property type="term" value="F:protein dimerization activity"/>
    <property type="evidence" value="ECO:0007669"/>
    <property type="project" value="InterPro"/>
</dbReference>
<dbReference type="InterPro" id="IPR011598">
    <property type="entry name" value="bHLH_dom"/>
</dbReference>
<name>A0A8J5W5R4_ZIZPA</name>
<dbReference type="Pfam" id="PF14215">
    <property type="entry name" value="bHLH-MYC_N"/>
    <property type="match status" value="1"/>
</dbReference>
<feature type="domain" description="BHLH" evidence="4">
    <location>
        <begin position="592"/>
        <end position="641"/>
    </location>
</feature>
<comment type="caution">
    <text evidence="5">The sequence shown here is derived from an EMBL/GenBank/DDBJ whole genome shotgun (WGS) entry which is preliminary data.</text>
</comment>
<evidence type="ECO:0000313" key="5">
    <source>
        <dbReference type="EMBL" id="KAG8078574.1"/>
    </source>
</evidence>
<evidence type="ECO:0000313" key="6">
    <source>
        <dbReference type="Proteomes" id="UP000729402"/>
    </source>
</evidence>
<feature type="compositionally biased region" description="Basic and acidic residues" evidence="3">
    <location>
        <begin position="593"/>
        <end position="607"/>
    </location>
</feature>
<dbReference type="InterPro" id="IPR043561">
    <property type="entry name" value="LHW-like"/>
</dbReference>
<reference evidence="5" key="2">
    <citation type="submission" date="2021-02" db="EMBL/GenBank/DDBJ databases">
        <authorList>
            <person name="Kimball J.A."/>
            <person name="Haas M.W."/>
            <person name="Macchietto M."/>
            <person name="Kono T."/>
            <person name="Duquette J."/>
            <person name="Shao M."/>
        </authorList>
    </citation>
    <scope>NUCLEOTIDE SEQUENCE</scope>
    <source>
        <tissue evidence="5">Fresh leaf tissue</tissue>
    </source>
</reference>
<dbReference type="Proteomes" id="UP000729402">
    <property type="component" value="Unassembled WGS sequence"/>
</dbReference>
<keyword evidence="1" id="KW-0805">Transcription regulation</keyword>
<evidence type="ECO:0000256" key="1">
    <source>
        <dbReference type="ARBA" id="ARBA00023015"/>
    </source>
</evidence>
<dbReference type="InterPro" id="IPR025610">
    <property type="entry name" value="MYC/MYB_N"/>
</dbReference>
<dbReference type="EMBL" id="JAAALK010000282">
    <property type="protein sequence ID" value="KAG8078574.1"/>
    <property type="molecule type" value="Genomic_DNA"/>
</dbReference>
<accession>A0A8J5W5R4</accession>
<dbReference type="OrthoDB" id="1883654at2759"/>
<evidence type="ECO:0000259" key="4">
    <source>
        <dbReference type="PROSITE" id="PS50888"/>
    </source>
</evidence>
<evidence type="ECO:0000256" key="2">
    <source>
        <dbReference type="ARBA" id="ARBA00023163"/>
    </source>
</evidence>
<dbReference type="PANTHER" id="PTHR46196">
    <property type="entry name" value="TRANSCRIPTION FACTOR BHLH155-LIKE ISOFORM X1-RELATED"/>
    <property type="match status" value="1"/>
</dbReference>
<dbReference type="AlphaFoldDB" id="A0A8J5W5R4"/>
<keyword evidence="2" id="KW-0804">Transcription</keyword>